<feature type="domain" description="HTH araC/xylS-type" evidence="4">
    <location>
        <begin position="171"/>
        <end position="269"/>
    </location>
</feature>
<evidence type="ECO:0000313" key="5">
    <source>
        <dbReference type="EMBL" id="VTZ90948.1"/>
    </source>
</evidence>
<organism evidence="5 6">
    <name type="scientific">Limosilactobacillus mucosae</name>
    <name type="common">Lactobacillus mucosae</name>
    <dbReference type="NCBI Taxonomy" id="97478"/>
    <lineage>
        <taxon>Bacteria</taxon>
        <taxon>Bacillati</taxon>
        <taxon>Bacillota</taxon>
        <taxon>Bacilli</taxon>
        <taxon>Lactobacillales</taxon>
        <taxon>Lactobacillaceae</taxon>
        <taxon>Limosilactobacillus</taxon>
    </lineage>
</organism>
<dbReference type="PROSITE" id="PS01124">
    <property type="entry name" value="HTH_ARAC_FAMILY_2"/>
    <property type="match status" value="1"/>
</dbReference>
<dbReference type="SMART" id="SM00342">
    <property type="entry name" value="HTH_ARAC"/>
    <property type="match status" value="1"/>
</dbReference>
<evidence type="ECO:0000259" key="4">
    <source>
        <dbReference type="PROSITE" id="PS01124"/>
    </source>
</evidence>
<dbReference type="InterPro" id="IPR011051">
    <property type="entry name" value="RmlC_Cupin_sf"/>
</dbReference>
<keyword evidence="3" id="KW-0804">Transcription</keyword>
<protein>
    <submittedName>
        <fullName evidence="5">Multiple antibiotic resistance protein MarA</fullName>
    </submittedName>
</protein>
<evidence type="ECO:0000256" key="2">
    <source>
        <dbReference type="ARBA" id="ARBA00023125"/>
    </source>
</evidence>
<dbReference type="InterPro" id="IPR009057">
    <property type="entry name" value="Homeodomain-like_sf"/>
</dbReference>
<proteinExistence type="predicted"/>
<dbReference type="Gene3D" id="2.60.120.10">
    <property type="entry name" value="Jelly Rolls"/>
    <property type="match status" value="1"/>
</dbReference>
<reference evidence="5 6" key="1">
    <citation type="submission" date="2019-06" db="EMBL/GenBank/DDBJ databases">
        <authorList>
            <person name="Rodrigo-Torres L."/>
            <person name="Arahal R. D."/>
            <person name="Lucena T."/>
        </authorList>
    </citation>
    <scope>NUCLEOTIDE SEQUENCE [LARGE SCALE GENOMIC DNA]</scope>
    <source>
        <strain evidence="5 6">INIA P508</strain>
    </source>
</reference>
<dbReference type="GO" id="GO:0003700">
    <property type="term" value="F:DNA-binding transcription factor activity"/>
    <property type="evidence" value="ECO:0007669"/>
    <property type="project" value="InterPro"/>
</dbReference>
<keyword evidence="1" id="KW-0805">Transcription regulation</keyword>
<keyword evidence="2" id="KW-0238">DNA-binding</keyword>
<dbReference type="InterPro" id="IPR018060">
    <property type="entry name" value="HTH_AraC"/>
</dbReference>
<sequence>MSSSHHEYVVSNLPLGVRFYQSDVTTSGYVPFHWHNSIEVLLVLNGELTVTMNRKTTSITNNEFIIISSGVIHDVRNTPNQALVLQIPLQILDPYVAKPEEILFDMSRPISTKLKKQIIAQLLKINQAVYEKPDGYLFDAEIALTEFLKLIVLNLGEEGKNVFSNVGSNLKNLLVYIDSHYREEISIQQMARQSGYNASYLSRLFKKNMGITLTEYIYEIRLSRFYDDLLETDKPINELMDRHGLTNRRTSREQFKKMYGILPHEVRKNRSR</sequence>
<dbReference type="SUPFAM" id="SSF51182">
    <property type="entry name" value="RmlC-like cupins"/>
    <property type="match status" value="1"/>
</dbReference>
<dbReference type="Pfam" id="PF07883">
    <property type="entry name" value="Cupin_2"/>
    <property type="match status" value="1"/>
</dbReference>
<dbReference type="PANTHER" id="PTHR43280">
    <property type="entry name" value="ARAC-FAMILY TRANSCRIPTIONAL REGULATOR"/>
    <property type="match status" value="1"/>
</dbReference>
<name>A0A508YLS9_LIMMU</name>
<dbReference type="AlphaFoldDB" id="A0A508YLS9"/>
<dbReference type="Pfam" id="PF12833">
    <property type="entry name" value="HTH_18"/>
    <property type="match status" value="1"/>
</dbReference>
<dbReference type="GO" id="GO:0043565">
    <property type="term" value="F:sequence-specific DNA binding"/>
    <property type="evidence" value="ECO:0007669"/>
    <property type="project" value="InterPro"/>
</dbReference>
<dbReference type="InterPro" id="IPR014710">
    <property type="entry name" value="RmlC-like_jellyroll"/>
</dbReference>
<evidence type="ECO:0000256" key="3">
    <source>
        <dbReference type="ARBA" id="ARBA00023163"/>
    </source>
</evidence>
<accession>A0A508YLS9</accession>
<dbReference type="Proteomes" id="UP000365705">
    <property type="component" value="Unassembled WGS sequence"/>
</dbReference>
<dbReference type="RefSeq" id="WP_143113135.1">
    <property type="nucleotide sequence ID" value="NZ_CABFNH010000016.1"/>
</dbReference>
<gene>
    <name evidence="5" type="primary">marA</name>
    <name evidence="5" type="ORF">LMUP508_01336</name>
</gene>
<evidence type="ECO:0000256" key="1">
    <source>
        <dbReference type="ARBA" id="ARBA00023015"/>
    </source>
</evidence>
<dbReference type="EMBL" id="CABFNH010000016">
    <property type="protein sequence ID" value="VTZ90948.1"/>
    <property type="molecule type" value="Genomic_DNA"/>
</dbReference>
<evidence type="ECO:0000313" key="6">
    <source>
        <dbReference type="Proteomes" id="UP000365705"/>
    </source>
</evidence>
<dbReference type="Gene3D" id="1.10.10.60">
    <property type="entry name" value="Homeodomain-like"/>
    <property type="match status" value="2"/>
</dbReference>
<dbReference type="InterPro" id="IPR013096">
    <property type="entry name" value="Cupin_2"/>
</dbReference>
<dbReference type="PANTHER" id="PTHR43280:SF2">
    <property type="entry name" value="HTH-TYPE TRANSCRIPTIONAL REGULATOR EXSA"/>
    <property type="match status" value="1"/>
</dbReference>
<dbReference type="SUPFAM" id="SSF46689">
    <property type="entry name" value="Homeodomain-like"/>
    <property type="match status" value="1"/>
</dbReference>